<evidence type="ECO:0000313" key="2">
    <source>
        <dbReference type="Proteomes" id="UP000789702"/>
    </source>
</evidence>
<evidence type="ECO:0000313" key="1">
    <source>
        <dbReference type="EMBL" id="CAG8450757.1"/>
    </source>
</evidence>
<accession>A0ACA9K469</accession>
<gene>
    <name evidence="1" type="ORF">DHETER_LOCUS821</name>
</gene>
<protein>
    <submittedName>
        <fullName evidence="1">15616_t:CDS:1</fullName>
    </submittedName>
</protein>
<comment type="caution">
    <text evidence="1">The sequence shown here is derived from an EMBL/GenBank/DDBJ whole genome shotgun (WGS) entry which is preliminary data.</text>
</comment>
<proteinExistence type="predicted"/>
<dbReference type="EMBL" id="CAJVPU010000453">
    <property type="protein sequence ID" value="CAG8450757.1"/>
    <property type="molecule type" value="Genomic_DNA"/>
</dbReference>
<dbReference type="Proteomes" id="UP000789702">
    <property type="component" value="Unassembled WGS sequence"/>
</dbReference>
<organism evidence="1 2">
    <name type="scientific">Dentiscutata heterogama</name>
    <dbReference type="NCBI Taxonomy" id="1316150"/>
    <lineage>
        <taxon>Eukaryota</taxon>
        <taxon>Fungi</taxon>
        <taxon>Fungi incertae sedis</taxon>
        <taxon>Mucoromycota</taxon>
        <taxon>Glomeromycotina</taxon>
        <taxon>Glomeromycetes</taxon>
        <taxon>Diversisporales</taxon>
        <taxon>Gigasporaceae</taxon>
        <taxon>Dentiscutata</taxon>
    </lineage>
</organism>
<reference evidence="1" key="1">
    <citation type="submission" date="2021-06" db="EMBL/GenBank/DDBJ databases">
        <authorList>
            <person name="Kallberg Y."/>
            <person name="Tangrot J."/>
            <person name="Rosling A."/>
        </authorList>
    </citation>
    <scope>NUCLEOTIDE SEQUENCE</scope>
    <source>
        <strain evidence="1">IL203A</strain>
    </source>
</reference>
<name>A0ACA9K469_9GLOM</name>
<sequence>MTEVEPLHRGLVKAHDGHILSLDSSGILQFKWDVKNDSPTMFEISKDSELLDYKGDRVYWIPKDDGLREKKYWFKIEKFGPNEFFLKAMVSENRETGKYLSFTLEDLTLKDQTSASSEFIIAKEI</sequence>
<keyword evidence="2" id="KW-1185">Reference proteome</keyword>